<dbReference type="AlphaFoldDB" id="A0AAV5SCR6"/>
<comment type="similarity">
    <text evidence="5">Belongs to the pyridoxamine 5'-phosphate oxidase family.</text>
</comment>
<comment type="pathway">
    <text evidence="3">Cofactor metabolism; pyridoxal 5'-phosphate salvage; pyridoxal 5'-phosphate from pyridoxamine 5'-phosphate: step 1/1.</text>
</comment>
<keyword evidence="7" id="KW-0285">Flavoprotein</keyword>
<organism evidence="12 13">
    <name type="scientific">Pristionchus entomophagus</name>
    <dbReference type="NCBI Taxonomy" id="358040"/>
    <lineage>
        <taxon>Eukaryota</taxon>
        <taxon>Metazoa</taxon>
        <taxon>Ecdysozoa</taxon>
        <taxon>Nematoda</taxon>
        <taxon>Chromadorea</taxon>
        <taxon>Rhabditida</taxon>
        <taxon>Rhabditina</taxon>
        <taxon>Diplogasteromorpha</taxon>
        <taxon>Diplogasteroidea</taxon>
        <taxon>Neodiplogasteridae</taxon>
        <taxon>Pristionchus</taxon>
    </lineage>
</organism>
<evidence type="ECO:0000256" key="7">
    <source>
        <dbReference type="ARBA" id="ARBA00022630"/>
    </source>
</evidence>
<dbReference type="InterPro" id="IPR012349">
    <property type="entry name" value="Split_barrel_FMN-bd"/>
</dbReference>
<dbReference type="InterPro" id="IPR011576">
    <property type="entry name" value="Pyridox_Oxase_N"/>
</dbReference>
<comment type="pathway">
    <text evidence="4">Cofactor metabolism; pyridoxal 5'-phosphate salvage; pyridoxal 5'-phosphate from pyridoxine 5'-phosphate: step 1/1.</text>
</comment>
<keyword evidence="8" id="KW-0288">FMN</keyword>
<dbReference type="GO" id="GO:0010181">
    <property type="term" value="F:FMN binding"/>
    <property type="evidence" value="ECO:0007669"/>
    <property type="project" value="InterPro"/>
</dbReference>
<comment type="caution">
    <text evidence="12">The sequence shown here is derived from an EMBL/GenBank/DDBJ whole genome shotgun (WGS) entry which is preliminary data.</text>
</comment>
<dbReference type="SUPFAM" id="SSF50475">
    <property type="entry name" value="FMN-binding split barrel"/>
    <property type="match status" value="1"/>
</dbReference>
<comment type="cofactor">
    <cofactor evidence="1">
        <name>FMN</name>
        <dbReference type="ChEBI" id="CHEBI:58210"/>
    </cofactor>
</comment>
<feature type="region of interest" description="Disordered" evidence="10">
    <location>
        <begin position="84"/>
        <end position="104"/>
    </location>
</feature>
<evidence type="ECO:0000256" key="1">
    <source>
        <dbReference type="ARBA" id="ARBA00001917"/>
    </source>
</evidence>
<keyword evidence="9" id="KW-0560">Oxidoreductase</keyword>
<evidence type="ECO:0000256" key="10">
    <source>
        <dbReference type="SAM" id="MobiDB-lite"/>
    </source>
</evidence>
<evidence type="ECO:0000256" key="3">
    <source>
        <dbReference type="ARBA" id="ARBA00004738"/>
    </source>
</evidence>
<evidence type="ECO:0000256" key="5">
    <source>
        <dbReference type="ARBA" id="ARBA00007301"/>
    </source>
</evidence>
<comment type="function">
    <text evidence="2">Catalyzes the oxidation of either pyridoxine 5'-phosphate (PNP) or pyridoxamine 5'-phosphate (PMP) into pyridoxal 5'-phosphate (PLP).</text>
</comment>
<dbReference type="InterPro" id="IPR000659">
    <property type="entry name" value="Pyridox_Oxase"/>
</dbReference>
<dbReference type="EC" id="1.4.3.5" evidence="6"/>
<dbReference type="PANTHER" id="PTHR10851:SF0">
    <property type="entry name" value="PYRIDOXINE-5'-PHOSPHATE OXIDASE"/>
    <property type="match status" value="1"/>
</dbReference>
<accession>A0AAV5SCR6</accession>
<proteinExistence type="inferred from homology"/>
<evidence type="ECO:0000256" key="4">
    <source>
        <dbReference type="ARBA" id="ARBA00005037"/>
    </source>
</evidence>
<feature type="domain" description="Pyridoxamine 5'-phosphate oxidase N-terminal" evidence="11">
    <location>
        <begin position="14"/>
        <end position="83"/>
    </location>
</feature>
<evidence type="ECO:0000259" key="11">
    <source>
        <dbReference type="Pfam" id="PF01243"/>
    </source>
</evidence>
<feature type="non-terminal residue" evidence="12">
    <location>
        <position position="1"/>
    </location>
</feature>
<name>A0AAV5SCR6_9BILA</name>
<dbReference type="PANTHER" id="PTHR10851">
    <property type="entry name" value="PYRIDOXINE-5-PHOSPHATE OXIDASE"/>
    <property type="match status" value="1"/>
</dbReference>
<dbReference type="Gene3D" id="2.30.110.10">
    <property type="entry name" value="Electron Transport, Fmn-binding Protein, Chain A"/>
    <property type="match status" value="1"/>
</dbReference>
<evidence type="ECO:0000256" key="9">
    <source>
        <dbReference type="ARBA" id="ARBA00023002"/>
    </source>
</evidence>
<reference evidence="12" key="1">
    <citation type="submission" date="2023-10" db="EMBL/GenBank/DDBJ databases">
        <title>Genome assembly of Pristionchus species.</title>
        <authorList>
            <person name="Yoshida K."/>
            <person name="Sommer R.J."/>
        </authorList>
    </citation>
    <scope>NUCLEOTIDE SEQUENCE</scope>
    <source>
        <strain evidence="12">RS0144</strain>
    </source>
</reference>
<dbReference type="GO" id="GO:0004733">
    <property type="term" value="F:pyridoxamine phosphate oxidase activity"/>
    <property type="evidence" value="ECO:0007669"/>
    <property type="project" value="UniProtKB-EC"/>
</dbReference>
<evidence type="ECO:0000256" key="6">
    <source>
        <dbReference type="ARBA" id="ARBA00012801"/>
    </source>
</evidence>
<evidence type="ECO:0000256" key="2">
    <source>
        <dbReference type="ARBA" id="ARBA00003691"/>
    </source>
</evidence>
<evidence type="ECO:0000313" key="13">
    <source>
        <dbReference type="Proteomes" id="UP001432027"/>
    </source>
</evidence>
<dbReference type="Proteomes" id="UP001432027">
    <property type="component" value="Unassembled WGS sequence"/>
</dbReference>
<dbReference type="Pfam" id="PF01243">
    <property type="entry name" value="PNPOx_N"/>
    <property type="match status" value="1"/>
</dbReference>
<dbReference type="EMBL" id="BTSX01000001">
    <property type="protein sequence ID" value="GMS81162.1"/>
    <property type="molecule type" value="Genomic_DNA"/>
</dbReference>
<keyword evidence="13" id="KW-1185">Reference proteome</keyword>
<dbReference type="GO" id="GO:0008615">
    <property type="term" value="P:pyridoxine biosynthetic process"/>
    <property type="evidence" value="ECO:0007669"/>
    <property type="project" value="InterPro"/>
</dbReference>
<evidence type="ECO:0000256" key="8">
    <source>
        <dbReference type="ARBA" id="ARBA00022643"/>
    </source>
</evidence>
<evidence type="ECO:0000313" key="12">
    <source>
        <dbReference type="EMBL" id="GMS81162.1"/>
    </source>
</evidence>
<protein>
    <recommendedName>
        <fullName evidence="6">pyridoxal 5'-phosphate synthase</fullName>
        <ecNumber evidence="6">1.4.3.5</ecNumber>
    </recommendedName>
</protein>
<sequence>RRFREVEARDELTFEEINTVSVSTVSADGRPSSRIVLLQEYDDAGFTFTTNNCSRKVSPERKCIQLSTNPHAAMLFYWPRLNRQGSRGGCRQADPEGAGPGHLE</sequence>
<gene>
    <name evidence="12" type="ORF">PENTCL1PPCAC_3337</name>
</gene>